<organism evidence="1">
    <name type="scientific">marine sediment metagenome</name>
    <dbReference type="NCBI Taxonomy" id="412755"/>
    <lineage>
        <taxon>unclassified sequences</taxon>
        <taxon>metagenomes</taxon>
        <taxon>ecological metagenomes</taxon>
    </lineage>
</organism>
<reference evidence="1" key="1">
    <citation type="journal article" date="2015" name="Nature">
        <title>Complex archaea that bridge the gap between prokaryotes and eukaryotes.</title>
        <authorList>
            <person name="Spang A."/>
            <person name="Saw J.H."/>
            <person name="Jorgensen S.L."/>
            <person name="Zaremba-Niedzwiedzka K."/>
            <person name="Martijn J."/>
            <person name="Lind A.E."/>
            <person name="van Eijk R."/>
            <person name="Schleper C."/>
            <person name="Guy L."/>
            <person name="Ettema T.J."/>
        </authorList>
    </citation>
    <scope>NUCLEOTIDE SEQUENCE</scope>
</reference>
<proteinExistence type="predicted"/>
<protein>
    <submittedName>
        <fullName evidence="1">Uncharacterized protein</fullName>
    </submittedName>
</protein>
<evidence type="ECO:0000313" key="1">
    <source>
        <dbReference type="EMBL" id="KKK81604.1"/>
    </source>
</evidence>
<gene>
    <name evidence="1" type="ORF">LCGC14_2811810</name>
</gene>
<dbReference type="AlphaFoldDB" id="A0A0F9AT28"/>
<dbReference type="EMBL" id="LAZR01053049">
    <property type="protein sequence ID" value="KKK81604.1"/>
    <property type="molecule type" value="Genomic_DNA"/>
</dbReference>
<sequence length="68" mass="7804">MLTDKERDELLTMTAAIKFGRELQRRLMAKDGGSDHPNDLVGMDLFNRASDIAENLIKKHSPYWQGKE</sequence>
<accession>A0A0F9AT28</accession>
<comment type="caution">
    <text evidence="1">The sequence shown here is derived from an EMBL/GenBank/DDBJ whole genome shotgun (WGS) entry which is preliminary data.</text>
</comment>
<name>A0A0F9AT28_9ZZZZ</name>